<gene>
    <name evidence="1" type="ORF">PanWU01x14_297330</name>
</gene>
<sequence length="182" mass="19951">MQIRSSPFFFFTTTGLETQRGYTHSLIRPFSSSFSTSLLIALFFSGANLRGFCLTDGKLGSMFCQWQVCAGSILCISSWDHVKTSSFRFRNSNISFFCSSGNRAPSRTTFAGSASFSRTATSSSIVDSGLSDSSLICFIYAGRRSFDCYSSLVEALAFASTPLRAVEKHFLAEAWSPLMSIV</sequence>
<keyword evidence="2" id="KW-1185">Reference proteome</keyword>
<organism evidence="1 2">
    <name type="scientific">Parasponia andersonii</name>
    <name type="common">Sponia andersonii</name>
    <dbReference type="NCBI Taxonomy" id="3476"/>
    <lineage>
        <taxon>Eukaryota</taxon>
        <taxon>Viridiplantae</taxon>
        <taxon>Streptophyta</taxon>
        <taxon>Embryophyta</taxon>
        <taxon>Tracheophyta</taxon>
        <taxon>Spermatophyta</taxon>
        <taxon>Magnoliopsida</taxon>
        <taxon>eudicotyledons</taxon>
        <taxon>Gunneridae</taxon>
        <taxon>Pentapetalae</taxon>
        <taxon>rosids</taxon>
        <taxon>fabids</taxon>
        <taxon>Rosales</taxon>
        <taxon>Cannabaceae</taxon>
        <taxon>Parasponia</taxon>
    </lineage>
</organism>
<dbReference type="AlphaFoldDB" id="A0A2P5AV45"/>
<evidence type="ECO:0000313" key="1">
    <source>
        <dbReference type="EMBL" id="PON40413.1"/>
    </source>
</evidence>
<dbReference type="Proteomes" id="UP000237105">
    <property type="component" value="Unassembled WGS sequence"/>
</dbReference>
<name>A0A2P5AV45_PARAD</name>
<evidence type="ECO:0000313" key="2">
    <source>
        <dbReference type="Proteomes" id="UP000237105"/>
    </source>
</evidence>
<proteinExistence type="predicted"/>
<comment type="caution">
    <text evidence="1">The sequence shown here is derived from an EMBL/GenBank/DDBJ whole genome shotgun (WGS) entry which is preliminary data.</text>
</comment>
<dbReference type="OrthoDB" id="10467575at2759"/>
<reference evidence="2" key="1">
    <citation type="submission" date="2016-06" db="EMBL/GenBank/DDBJ databases">
        <title>Parallel loss of symbiosis genes in relatives of nitrogen-fixing non-legume Parasponia.</title>
        <authorList>
            <person name="Van Velzen R."/>
            <person name="Holmer R."/>
            <person name="Bu F."/>
            <person name="Rutten L."/>
            <person name="Van Zeijl A."/>
            <person name="Liu W."/>
            <person name="Santuari L."/>
            <person name="Cao Q."/>
            <person name="Sharma T."/>
            <person name="Shen D."/>
            <person name="Roswanjaya Y."/>
            <person name="Wardhani T."/>
            <person name="Kalhor M.S."/>
            <person name="Jansen J."/>
            <person name="Van den Hoogen J."/>
            <person name="Gungor B."/>
            <person name="Hartog M."/>
            <person name="Hontelez J."/>
            <person name="Verver J."/>
            <person name="Yang W.-C."/>
            <person name="Schijlen E."/>
            <person name="Repin R."/>
            <person name="Schilthuizen M."/>
            <person name="Schranz E."/>
            <person name="Heidstra R."/>
            <person name="Miyata K."/>
            <person name="Fedorova E."/>
            <person name="Kohlen W."/>
            <person name="Bisseling T."/>
            <person name="Smit S."/>
            <person name="Geurts R."/>
        </authorList>
    </citation>
    <scope>NUCLEOTIDE SEQUENCE [LARGE SCALE GENOMIC DNA]</scope>
    <source>
        <strain evidence="2">cv. WU1-14</strain>
    </source>
</reference>
<accession>A0A2P5AV45</accession>
<dbReference type="EMBL" id="JXTB01000438">
    <property type="protein sequence ID" value="PON40413.1"/>
    <property type="molecule type" value="Genomic_DNA"/>
</dbReference>
<protein>
    <submittedName>
        <fullName evidence="1">Uncharacterized protein</fullName>
    </submittedName>
</protein>